<evidence type="ECO:0000256" key="4">
    <source>
        <dbReference type="ARBA" id="ARBA00022833"/>
    </source>
</evidence>
<dbReference type="InterPro" id="IPR013149">
    <property type="entry name" value="ADH-like_C"/>
</dbReference>
<accession>X0WCI9</accession>
<evidence type="ECO:0000313" key="7">
    <source>
        <dbReference type="EMBL" id="GAG28355.1"/>
    </source>
</evidence>
<keyword evidence="4" id="KW-0862">Zinc</keyword>
<sequence>MVVQLARLMGAIQIIATDKLSHRLEAARAFGATSVFQAENGEENREIWAASGAEGVDVAFEVAGENAAVETAVASAYPGATVVLVGIPADERTTFQASTARRKGLTIKLCRRMKHTFPRAIRLVEKGLVDVRSLATHRFSIDKYRQAFA</sequence>
<keyword evidence="5" id="KW-0560">Oxidoreductase</keyword>
<dbReference type="Gene3D" id="3.40.50.720">
    <property type="entry name" value="NAD(P)-binding Rossmann-like Domain"/>
    <property type="match status" value="1"/>
</dbReference>
<gene>
    <name evidence="7" type="ORF">S01H1_71350</name>
</gene>
<protein>
    <recommendedName>
        <fullName evidence="6">Alcohol dehydrogenase-like C-terminal domain-containing protein</fullName>
    </recommendedName>
</protein>
<dbReference type="Gene3D" id="3.90.180.10">
    <property type="entry name" value="Medium-chain alcohol dehydrogenases, catalytic domain"/>
    <property type="match status" value="1"/>
</dbReference>
<dbReference type="EMBL" id="BARS01047508">
    <property type="protein sequence ID" value="GAG28355.1"/>
    <property type="molecule type" value="Genomic_DNA"/>
</dbReference>
<keyword evidence="3" id="KW-0479">Metal-binding</keyword>
<evidence type="ECO:0000256" key="5">
    <source>
        <dbReference type="ARBA" id="ARBA00023002"/>
    </source>
</evidence>
<proteinExistence type="inferred from homology"/>
<dbReference type="GO" id="GO:0046872">
    <property type="term" value="F:metal ion binding"/>
    <property type="evidence" value="ECO:0007669"/>
    <property type="project" value="UniProtKB-KW"/>
</dbReference>
<dbReference type="AlphaFoldDB" id="X0WCI9"/>
<dbReference type="PANTHER" id="PTHR43161">
    <property type="entry name" value="SORBITOL DEHYDROGENASE"/>
    <property type="match status" value="1"/>
</dbReference>
<evidence type="ECO:0000256" key="2">
    <source>
        <dbReference type="ARBA" id="ARBA00008072"/>
    </source>
</evidence>
<feature type="domain" description="Alcohol dehydrogenase-like C-terminal" evidence="6">
    <location>
        <begin position="1"/>
        <end position="125"/>
    </location>
</feature>
<evidence type="ECO:0000256" key="1">
    <source>
        <dbReference type="ARBA" id="ARBA00001947"/>
    </source>
</evidence>
<dbReference type="SUPFAM" id="SSF51735">
    <property type="entry name" value="NAD(P)-binding Rossmann-fold domains"/>
    <property type="match status" value="1"/>
</dbReference>
<organism evidence="7">
    <name type="scientific">marine sediment metagenome</name>
    <dbReference type="NCBI Taxonomy" id="412755"/>
    <lineage>
        <taxon>unclassified sequences</taxon>
        <taxon>metagenomes</taxon>
        <taxon>ecological metagenomes</taxon>
    </lineage>
</organism>
<comment type="similarity">
    <text evidence="2">Belongs to the zinc-containing alcohol dehydrogenase family.</text>
</comment>
<dbReference type="Pfam" id="PF00107">
    <property type="entry name" value="ADH_zinc_N"/>
    <property type="match status" value="1"/>
</dbReference>
<dbReference type="InterPro" id="IPR036291">
    <property type="entry name" value="NAD(P)-bd_dom_sf"/>
</dbReference>
<dbReference type="PANTHER" id="PTHR43161:SF26">
    <property type="entry name" value="GALACTITOL 1-PHOSPHATE 5-DEHYDROGENASE"/>
    <property type="match status" value="1"/>
</dbReference>
<comment type="caution">
    <text evidence="7">The sequence shown here is derived from an EMBL/GenBank/DDBJ whole genome shotgun (WGS) entry which is preliminary data.</text>
</comment>
<reference evidence="7" key="1">
    <citation type="journal article" date="2014" name="Front. Microbiol.">
        <title>High frequency of phylogenetically diverse reductive dehalogenase-homologous genes in deep subseafloor sedimentary metagenomes.</title>
        <authorList>
            <person name="Kawai M."/>
            <person name="Futagami T."/>
            <person name="Toyoda A."/>
            <person name="Takaki Y."/>
            <person name="Nishi S."/>
            <person name="Hori S."/>
            <person name="Arai W."/>
            <person name="Tsubouchi T."/>
            <person name="Morono Y."/>
            <person name="Uchiyama I."/>
            <person name="Ito T."/>
            <person name="Fujiyama A."/>
            <person name="Inagaki F."/>
            <person name="Takami H."/>
        </authorList>
    </citation>
    <scope>NUCLEOTIDE SEQUENCE</scope>
    <source>
        <strain evidence="7">Expedition CK06-06</strain>
    </source>
</reference>
<dbReference type="GO" id="GO:0016491">
    <property type="term" value="F:oxidoreductase activity"/>
    <property type="evidence" value="ECO:0007669"/>
    <property type="project" value="UniProtKB-KW"/>
</dbReference>
<feature type="non-terminal residue" evidence="7">
    <location>
        <position position="149"/>
    </location>
</feature>
<evidence type="ECO:0000256" key="3">
    <source>
        <dbReference type="ARBA" id="ARBA00022723"/>
    </source>
</evidence>
<comment type="cofactor">
    <cofactor evidence="1">
        <name>Zn(2+)</name>
        <dbReference type="ChEBI" id="CHEBI:29105"/>
    </cofactor>
</comment>
<evidence type="ECO:0000259" key="6">
    <source>
        <dbReference type="Pfam" id="PF00107"/>
    </source>
</evidence>
<name>X0WCI9_9ZZZZ</name>